<dbReference type="Proteomes" id="UP000317366">
    <property type="component" value="Unassembled WGS sequence"/>
</dbReference>
<evidence type="ECO:0000256" key="2">
    <source>
        <dbReference type="ARBA" id="ARBA00022803"/>
    </source>
</evidence>
<evidence type="ECO:0000256" key="1">
    <source>
        <dbReference type="ARBA" id="ARBA00022737"/>
    </source>
</evidence>
<dbReference type="SUPFAM" id="SSF48452">
    <property type="entry name" value="TPR-like"/>
    <property type="match status" value="2"/>
</dbReference>
<reference evidence="5 6" key="1">
    <citation type="journal article" date="2019" name="Nat. Microbiol.">
        <title>Mediterranean grassland soil C-N compound turnover is dependent on rainfall and depth, and is mediated by genomically divergent microorganisms.</title>
        <authorList>
            <person name="Diamond S."/>
            <person name="Andeer P.F."/>
            <person name="Li Z."/>
            <person name="Crits-Christoph A."/>
            <person name="Burstein D."/>
            <person name="Anantharaman K."/>
            <person name="Lane K.R."/>
            <person name="Thomas B.C."/>
            <person name="Pan C."/>
            <person name="Northen T.R."/>
            <person name="Banfield J.F."/>
        </authorList>
    </citation>
    <scope>NUCLEOTIDE SEQUENCE [LARGE SCALE GENOMIC DNA]</scope>
    <source>
        <strain evidence="5">WS_7</strain>
    </source>
</reference>
<dbReference type="PROSITE" id="PS50005">
    <property type="entry name" value="TPR"/>
    <property type="match status" value="1"/>
</dbReference>
<dbReference type="InterPro" id="IPR051685">
    <property type="entry name" value="Ycf3/AcsC/BcsC/TPR_MFPF"/>
</dbReference>
<keyword evidence="2 3" id="KW-0802">TPR repeat</keyword>
<dbReference type="InterPro" id="IPR011990">
    <property type="entry name" value="TPR-like_helical_dom_sf"/>
</dbReference>
<dbReference type="PANTHER" id="PTHR44943:SF4">
    <property type="entry name" value="TPR REPEAT-CONTAINING PROTEIN MJ0798"/>
    <property type="match status" value="1"/>
</dbReference>
<evidence type="ECO:0000313" key="6">
    <source>
        <dbReference type="Proteomes" id="UP000317366"/>
    </source>
</evidence>
<feature type="repeat" description="TPR" evidence="3">
    <location>
        <begin position="306"/>
        <end position="339"/>
    </location>
</feature>
<evidence type="ECO:0000256" key="3">
    <source>
        <dbReference type="PROSITE-ProRule" id="PRU00339"/>
    </source>
</evidence>
<dbReference type="AlphaFoldDB" id="A0A538TEV9"/>
<dbReference type="EMBL" id="VBOX01000085">
    <property type="protein sequence ID" value="TMQ62182.1"/>
    <property type="molecule type" value="Genomic_DNA"/>
</dbReference>
<evidence type="ECO:0000256" key="4">
    <source>
        <dbReference type="SAM" id="MobiDB-lite"/>
    </source>
</evidence>
<gene>
    <name evidence="5" type="ORF">E6K77_08370</name>
</gene>
<protein>
    <submittedName>
        <fullName evidence="5">Tetratricopeptide repeat protein</fullName>
    </submittedName>
</protein>
<proteinExistence type="predicted"/>
<feature type="region of interest" description="Disordered" evidence="4">
    <location>
        <begin position="155"/>
        <end position="180"/>
    </location>
</feature>
<evidence type="ECO:0000313" key="5">
    <source>
        <dbReference type="EMBL" id="TMQ62182.1"/>
    </source>
</evidence>
<sequence>MGGTRAVADGIYSRRRTSTSLGGRMQLVTMKVKRCLASAGIASLAVFSVQPASASVCFTSGKVYVQQKVYDKAAYFLECARKGEPTNVEALSLLAFARAQQREYISAGAAFQLGLDAANKKGDKKKVEDLQRNRLAVNAQLFNAGIGALNRAGGVEVENDRSSGDEGTPQGKIEKQYGPPREYSRFKEAGRVHEFWYYPDSGLTFHFAPSSDEATRLEYKPYEGLGDLQRAVTDTTLFPLYSGGSYVAEAAYDFQLASYVDPTSLETYQNLAYVLSLMGRTEDAMRAAQAGLAIKPDDERLHNNLRAAAMSRGNRLYNAKKYPEAIKAYRQAMLVDPKSAPGYVLKIADAWYAIAQPLAKGSPAQKAAYDSAAVGYAAVVEQPGASDEVKQNALYNAAVIYANQEIYPKAIEILDRACGLYPKYKEIWALAGQAKYHAKDGKGAEAALRHALELDPQDPDNHQYLFLTLNLLNRKEESVAEYTIYKALSEGTKKTEVKVWVDSADNRLGAANQLKTVVKTEGVPEEVYTYSEGDKRFETWFYWSKGKSFTFMEGQIFSKGAFPPKKSS</sequence>
<organism evidence="5 6">
    <name type="scientific">Eiseniibacteriota bacterium</name>
    <dbReference type="NCBI Taxonomy" id="2212470"/>
    <lineage>
        <taxon>Bacteria</taxon>
        <taxon>Candidatus Eiseniibacteriota</taxon>
    </lineage>
</organism>
<keyword evidence="1" id="KW-0677">Repeat</keyword>
<comment type="caution">
    <text evidence="5">The sequence shown here is derived from an EMBL/GenBank/DDBJ whole genome shotgun (WGS) entry which is preliminary data.</text>
</comment>
<dbReference type="SMART" id="SM00028">
    <property type="entry name" value="TPR"/>
    <property type="match status" value="6"/>
</dbReference>
<accession>A0A538TEV9</accession>
<dbReference type="PANTHER" id="PTHR44943">
    <property type="entry name" value="CELLULOSE SYNTHASE OPERON PROTEIN C"/>
    <property type="match status" value="1"/>
</dbReference>
<name>A0A538TEV9_UNCEI</name>
<dbReference type="InterPro" id="IPR019734">
    <property type="entry name" value="TPR_rpt"/>
</dbReference>
<dbReference type="Pfam" id="PF13181">
    <property type="entry name" value="TPR_8"/>
    <property type="match status" value="1"/>
</dbReference>
<dbReference type="Gene3D" id="1.25.40.10">
    <property type="entry name" value="Tetratricopeptide repeat domain"/>
    <property type="match status" value="4"/>
</dbReference>